<accession>A0A832ZBW4</accession>
<dbReference type="Proteomes" id="UP000618343">
    <property type="component" value="Unassembled WGS sequence"/>
</dbReference>
<evidence type="ECO:0000256" key="1">
    <source>
        <dbReference type="SAM" id="Phobius"/>
    </source>
</evidence>
<feature type="transmembrane region" description="Helical" evidence="1">
    <location>
        <begin position="212"/>
        <end position="234"/>
    </location>
</feature>
<keyword evidence="1" id="KW-0472">Membrane</keyword>
<evidence type="ECO:0000313" key="2">
    <source>
        <dbReference type="EMBL" id="HIP84293.1"/>
    </source>
</evidence>
<dbReference type="EMBL" id="DQUI01000040">
    <property type="protein sequence ID" value="HIP84293.1"/>
    <property type="molecule type" value="Genomic_DNA"/>
</dbReference>
<protein>
    <submittedName>
        <fullName evidence="2">Uncharacterized protein</fullName>
    </submittedName>
</protein>
<proteinExistence type="predicted"/>
<reference evidence="2" key="1">
    <citation type="journal article" date="2020" name="ISME J.">
        <title>Gammaproteobacteria mediating utilization of methyl-, sulfur- and petroleum organic compounds in deep ocean hydrothermal plumes.</title>
        <authorList>
            <person name="Zhou Z."/>
            <person name="Liu Y."/>
            <person name="Pan J."/>
            <person name="Cron B.R."/>
            <person name="Toner B.M."/>
            <person name="Anantharaman K."/>
            <person name="Breier J.A."/>
            <person name="Dick G.J."/>
            <person name="Li M."/>
        </authorList>
    </citation>
    <scope>NUCLEOTIDE SEQUENCE</scope>
    <source>
        <strain evidence="2">SZUA-1453</strain>
        <strain evidence="3">SZUA-1471</strain>
    </source>
</reference>
<dbReference type="AlphaFoldDB" id="A0A832ZBW4"/>
<keyword evidence="1" id="KW-1133">Transmembrane helix</keyword>
<evidence type="ECO:0000313" key="3">
    <source>
        <dbReference type="EMBL" id="HIP91411.1"/>
    </source>
</evidence>
<evidence type="ECO:0000313" key="4">
    <source>
        <dbReference type="Proteomes" id="UP000643554"/>
    </source>
</evidence>
<dbReference type="EMBL" id="DQUO01000043">
    <property type="protein sequence ID" value="HIP91411.1"/>
    <property type="molecule type" value="Genomic_DNA"/>
</dbReference>
<sequence>MVSRKLLLIIFFIASLTQIHGDVMKISNFTVIIDVDRDPQHIIYNITLQNMVDYPLVPGIVEFRLQKQGPKKLWIIPLPFEKEVKPLEVKNLKGYYSFDGVNKIPMKTYVEYYNNYSIIKYEIWEPIERRSNITIFLEYDTHILEDGILFKTLSIPVGSNMDIEHLNIKFITNRYSKTYQYPSGDTFKVPKDTLLMINAEFSILPLPKLPTYGYLLFWLSLFLLVFLLLVYEIVRSYGREDRDSHR</sequence>
<gene>
    <name evidence="2" type="ORF">EYH15_02245</name>
    <name evidence="3" type="ORF">EYH21_03840</name>
</gene>
<dbReference type="Proteomes" id="UP000643554">
    <property type="component" value="Unassembled WGS sequence"/>
</dbReference>
<keyword evidence="1" id="KW-0812">Transmembrane</keyword>
<organism evidence="2 4">
    <name type="scientific">Methanothermococcus okinawensis</name>
    <dbReference type="NCBI Taxonomy" id="155863"/>
    <lineage>
        <taxon>Archaea</taxon>
        <taxon>Methanobacteriati</taxon>
        <taxon>Methanobacteriota</taxon>
        <taxon>Methanomada group</taxon>
        <taxon>Methanococci</taxon>
        <taxon>Methanococcales</taxon>
        <taxon>Methanococcaceae</taxon>
        <taxon>Methanothermococcus</taxon>
    </lineage>
</organism>
<name>A0A832ZBW4_9EURY</name>
<comment type="caution">
    <text evidence="2">The sequence shown here is derived from an EMBL/GenBank/DDBJ whole genome shotgun (WGS) entry which is preliminary data.</text>
</comment>